<evidence type="ECO:0000256" key="1">
    <source>
        <dbReference type="ARBA" id="ARBA00022801"/>
    </source>
</evidence>
<dbReference type="InterPro" id="IPR029058">
    <property type="entry name" value="AB_hydrolase_fold"/>
</dbReference>
<accession>A0ABP6NWF4</accession>
<protein>
    <submittedName>
        <fullName evidence="3">CocE/NonD family hydrolase</fullName>
    </submittedName>
</protein>
<comment type="caution">
    <text evidence="3">The sequence shown here is derived from an EMBL/GenBank/DDBJ whole genome shotgun (WGS) entry which is preliminary data.</text>
</comment>
<gene>
    <name evidence="3" type="ORF">GCM10010531_09290</name>
</gene>
<dbReference type="GO" id="GO:0016787">
    <property type="term" value="F:hydrolase activity"/>
    <property type="evidence" value="ECO:0007669"/>
    <property type="project" value="UniProtKB-KW"/>
</dbReference>
<feature type="domain" description="Xaa-Pro dipeptidyl-peptidase C-terminal" evidence="2">
    <location>
        <begin position="320"/>
        <end position="557"/>
    </location>
</feature>
<dbReference type="InterPro" id="IPR008979">
    <property type="entry name" value="Galactose-bd-like_sf"/>
</dbReference>
<dbReference type="Gene3D" id="1.10.3020.10">
    <property type="entry name" value="alpha-amino acid ester hydrolase ( Helical cap domain)"/>
    <property type="match status" value="1"/>
</dbReference>
<dbReference type="NCBIfam" id="TIGR00976">
    <property type="entry name" value="CocE_NonD"/>
    <property type="match status" value="1"/>
</dbReference>
<evidence type="ECO:0000313" key="4">
    <source>
        <dbReference type="Proteomes" id="UP001499924"/>
    </source>
</evidence>
<dbReference type="InterPro" id="IPR050585">
    <property type="entry name" value="Xaa-Pro_dipeptidyl-ppase/CocE"/>
</dbReference>
<evidence type="ECO:0000313" key="3">
    <source>
        <dbReference type="EMBL" id="GAA3159978.1"/>
    </source>
</evidence>
<organism evidence="3 4">
    <name type="scientific">Blastococcus jejuensis</name>
    <dbReference type="NCBI Taxonomy" id="351224"/>
    <lineage>
        <taxon>Bacteria</taxon>
        <taxon>Bacillati</taxon>
        <taxon>Actinomycetota</taxon>
        <taxon>Actinomycetes</taxon>
        <taxon>Geodermatophilales</taxon>
        <taxon>Geodermatophilaceae</taxon>
        <taxon>Blastococcus</taxon>
    </lineage>
</organism>
<sequence length="561" mass="60838">MPPLDRGTAQPLPRAVRLATAAVGRRWKLPPATSEVGVLRDRTVPMRDGAVLRADVYLPATGEQHPTVLLRSPYRRSGGFPALFALPYAARGYAVVVQSVRGTFGSDGEFQPVVNEEHDGQDTVGWLREQPWFDGRLATLGPSYLGYTQWALALDPPPELAAMVVHIGPHDLAAAGLVDGSFQLQNVATWTELIAHQELFGPVRGTARLLTAERRLAPHLHGLPLQGLADRLGGAATPWFDEWLEHPDLADPYWDRYRATAAVHSSTVPTLLVGGWQDWFLEQTLYQYAALRDRGVDVGLTVGPWAHLAIDPAVTTAESLAWLATHLPVDGAEAPARPDRVRVYVTGGGGWRGLPDWPPSDRAVRTWFLHPGGRLADAAPTDDGGTTSFRYDPMAPTPSVGGRVLTFRAGRRDNRKLEARDDVRTFTTEPLDAPVELLGGARVELRVTSDNPYADLFLRLCDVDERGRSVNVTDRLVRLDPADGEPPAAGERTVKATLPDTAHRFRAGHRIRLQVSGGAHPRYARNVGTGEPIGSATHGVPVTHRIGHSAGSPSTVSLPVG</sequence>
<dbReference type="SUPFAM" id="SSF49785">
    <property type="entry name" value="Galactose-binding domain-like"/>
    <property type="match status" value="1"/>
</dbReference>
<dbReference type="PANTHER" id="PTHR43056">
    <property type="entry name" value="PEPTIDASE S9 PROLYL OLIGOPEPTIDASE"/>
    <property type="match status" value="1"/>
</dbReference>
<dbReference type="Pfam" id="PF08530">
    <property type="entry name" value="PepX_C"/>
    <property type="match status" value="1"/>
</dbReference>
<keyword evidence="4" id="KW-1185">Reference proteome</keyword>
<dbReference type="Gene3D" id="2.60.120.260">
    <property type="entry name" value="Galactose-binding domain-like"/>
    <property type="match status" value="1"/>
</dbReference>
<dbReference type="SUPFAM" id="SSF53474">
    <property type="entry name" value="alpha/beta-Hydrolases"/>
    <property type="match status" value="1"/>
</dbReference>
<dbReference type="SMART" id="SM00939">
    <property type="entry name" value="PepX_C"/>
    <property type="match status" value="1"/>
</dbReference>
<dbReference type="InterPro" id="IPR013736">
    <property type="entry name" value="Xaa-Pro_dipept_C"/>
</dbReference>
<dbReference type="Gene3D" id="3.40.50.1820">
    <property type="entry name" value="alpha/beta hydrolase"/>
    <property type="match status" value="1"/>
</dbReference>
<evidence type="ECO:0000259" key="2">
    <source>
        <dbReference type="SMART" id="SM00939"/>
    </source>
</evidence>
<dbReference type="Proteomes" id="UP001499924">
    <property type="component" value="Unassembled WGS sequence"/>
</dbReference>
<dbReference type="EMBL" id="BAAAVV010000002">
    <property type="protein sequence ID" value="GAA3159978.1"/>
    <property type="molecule type" value="Genomic_DNA"/>
</dbReference>
<dbReference type="InterPro" id="IPR000383">
    <property type="entry name" value="Xaa-Pro-like_dom"/>
</dbReference>
<keyword evidence="1 3" id="KW-0378">Hydrolase</keyword>
<dbReference type="RefSeq" id="WP_344687416.1">
    <property type="nucleotide sequence ID" value="NZ_BAAAVV010000002.1"/>
</dbReference>
<dbReference type="InterPro" id="IPR005674">
    <property type="entry name" value="CocE/Ser_esterase"/>
</dbReference>
<proteinExistence type="predicted"/>
<dbReference type="Pfam" id="PF02129">
    <property type="entry name" value="Peptidase_S15"/>
    <property type="match status" value="1"/>
</dbReference>
<name>A0ABP6NWF4_9ACTN</name>
<dbReference type="PANTHER" id="PTHR43056:SF10">
    <property type="entry name" value="COCE_NOND FAMILY, PUTATIVE (AFU_ORTHOLOGUE AFUA_7G00600)-RELATED"/>
    <property type="match status" value="1"/>
</dbReference>
<reference evidence="4" key="1">
    <citation type="journal article" date="2019" name="Int. J. Syst. Evol. Microbiol.">
        <title>The Global Catalogue of Microorganisms (GCM) 10K type strain sequencing project: providing services to taxonomists for standard genome sequencing and annotation.</title>
        <authorList>
            <consortium name="The Broad Institute Genomics Platform"/>
            <consortium name="The Broad Institute Genome Sequencing Center for Infectious Disease"/>
            <person name="Wu L."/>
            <person name="Ma J."/>
        </authorList>
    </citation>
    <scope>NUCLEOTIDE SEQUENCE [LARGE SCALE GENOMIC DNA]</scope>
    <source>
        <strain evidence="4">JCM 15614</strain>
    </source>
</reference>